<dbReference type="EMBL" id="CAJVCH010522214">
    <property type="protein sequence ID" value="CAG7821813.1"/>
    <property type="molecule type" value="Genomic_DNA"/>
</dbReference>
<keyword evidence="1" id="KW-1133">Transmembrane helix</keyword>
<feature type="transmembrane region" description="Helical" evidence="1">
    <location>
        <begin position="70"/>
        <end position="89"/>
    </location>
</feature>
<evidence type="ECO:0000313" key="3">
    <source>
        <dbReference type="Proteomes" id="UP000708208"/>
    </source>
</evidence>
<feature type="transmembrane region" description="Helical" evidence="1">
    <location>
        <begin position="125"/>
        <end position="147"/>
    </location>
</feature>
<proteinExistence type="predicted"/>
<feature type="transmembrane region" description="Helical" evidence="1">
    <location>
        <begin position="12"/>
        <end position="35"/>
    </location>
</feature>
<name>A0A8J2KUD9_9HEXA</name>
<evidence type="ECO:0000313" key="2">
    <source>
        <dbReference type="EMBL" id="CAG7821813.1"/>
    </source>
</evidence>
<reference evidence="2" key="1">
    <citation type="submission" date="2021-06" db="EMBL/GenBank/DDBJ databases">
        <authorList>
            <person name="Hodson N. C."/>
            <person name="Mongue J. A."/>
            <person name="Jaron S. K."/>
        </authorList>
    </citation>
    <scope>NUCLEOTIDE SEQUENCE</scope>
</reference>
<keyword evidence="3" id="KW-1185">Reference proteome</keyword>
<comment type="caution">
    <text evidence="2">The sequence shown here is derived from an EMBL/GenBank/DDBJ whole genome shotgun (WGS) entry which is preliminary data.</text>
</comment>
<accession>A0A8J2KUD9</accession>
<feature type="transmembrane region" description="Helical" evidence="1">
    <location>
        <begin position="96"/>
        <end position="119"/>
    </location>
</feature>
<organism evidence="2 3">
    <name type="scientific">Allacma fusca</name>
    <dbReference type="NCBI Taxonomy" id="39272"/>
    <lineage>
        <taxon>Eukaryota</taxon>
        <taxon>Metazoa</taxon>
        <taxon>Ecdysozoa</taxon>
        <taxon>Arthropoda</taxon>
        <taxon>Hexapoda</taxon>
        <taxon>Collembola</taxon>
        <taxon>Symphypleona</taxon>
        <taxon>Sminthuridae</taxon>
        <taxon>Allacma</taxon>
    </lineage>
</organism>
<gene>
    <name evidence="2" type="ORF">AFUS01_LOCUS32123</name>
</gene>
<evidence type="ECO:0000256" key="1">
    <source>
        <dbReference type="SAM" id="Phobius"/>
    </source>
</evidence>
<sequence>MRHPFAQKISSRIGAFIVGIIDMVLGLTGVMLVLLDMDRRHLILNPKEEHRLHYFIHDAQKDSFQFFIEYWMPSLSMLLVGTLVIITAITRRNIIATMTFVLSTIQMAGFVAGLFALLLSGVNRVGVVPFLIVTLLQFFFHCIITHFTHFAWGSDMTVDTEDLIGAKYQEKI</sequence>
<dbReference type="Proteomes" id="UP000708208">
    <property type="component" value="Unassembled WGS sequence"/>
</dbReference>
<dbReference type="AlphaFoldDB" id="A0A8J2KUD9"/>
<keyword evidence="1" id="KW-0812">Transmembrane</keyword>
<keyword evidence="1" id="KW-0472">Membrane</keyword>
<protein>
    <submittedName>
        <fullName evidence="2">Uncharacterized protein</fullName>
    </submittedName>
</protein>